<comment type="subcellular location">
    <subcellularLocation>
        <location evidence="1">Membrane</location>
        <topology evidence="1">Multi-pass membrane protein</topology>
    </subcellularLocation>
</comment>
<dbReference type="InterPro" id="IPR022357">
    <property type="entry name" value="MIP_CS"/>
</dbReference>
<feature type="transmembrane region" description="Helical" evidence="11">
    <location>
        <begin position="213"/>
        <end position="234"/>
    </location>
</feature>
<dbReference type="PANTHER" id="PTHR45724:SF13">
    <property type="entry name" value="AQUAPORIN NIP1-1-RELATED"/>
    <property type="match status" value="1"/>
</dbReference>
<evidence type="ECO:0000256" key="8">
    <source>
        <dbReference type="ARBA" id="ARBA00022989"/>
    </source>
</evidence>
<keyword evidence="9 11" id="KW-0472">Membrane</keyword>
<evidence type="ECO:0000256" key="1">
    <source>
        <dbReference type="ARBA" id="ARBA00004141"/>
    </source>
</evidence>
<evidence type="ECO:0000256" key="6">
    <source>
        <dbReference type="ARBA" id="ARBA00022692"/>
    </source>
</evidence>
<evidence type="ECO:0000256" key="3">
    <source>
        <dbReference type="ARBA" id="ARBA00022448"/>
    </source>
</evidence>
<evidence type="ECO:0000256" key="10">
    <source>
        <dbReference type="RuleBase" id="RU000477"/>
    </source>
</evidence>
<dbReference type="InterPro" id="IPR000425">
    <property type="entry name" value="MIP"/>
</dbReference>
<feature type="transmembrane region" description="Helical" evidence="11">
    <location>
        <begin position="89"/>
        <end position="111"/>
    </location>
</feature>
<dbReference type="NCBIfam" id="TIGR00861">
    <property type="entry name" value="MIP"/>
    <property type="match status" value="1"/>
</dbReference>
<dbReference type="AlphaFoldDB" id="A0A1G9WXV5"/>
<dbReference type="FunFam" id="1.20.1080.10:FF:000007">
    <property type="entry name" value="Aquaporin Z"/>
    <property type="match status" value="1"/>
</dbReference>
<dbReference type="RefSeq" id="WP_092610708.1">
    <property type="nucleotide sequence ID" value="NZ_FNHU01000008.1"/>
</dbReference>
<dbReference type="PRINTS" id="PR00783">
    <property type="entry name" value="MINTRINSICP"/>
</dbReference>
<dbReference type="NCBIfam" id="NF003838">
    <property type="entry name" value="PRK05420.1"/>
    <property type="match status" value="1"/>
</dbReference>
<dbReference type="GO" id="GO:0016020">
    <property type="term" value="C:membrane"/>
    <property type="evidence" value="ECO:0007669"/>
    <property type="project" value="UniProtKB-SubCell"/>
</dbReference>
<feature type="transmembrane region" description="Helical" evidence="11">
    <location>
        <begin position="45"/>
        <end position="68"/>
    </location>
</feature>
<accession>A0A1G9WXV5</accession>
<evidence type="ECO:0000256" key="5">
    <source>
        <dbReference type="ARBA" id="ARBA00022519"/>
    </source>
</evidence>
<feature type="transmembrane region" description="Helical" evidence="11">
    <location>
        <begin position="12"/>
        <end position="33"/>
    </location>
</feature>
<keyword evidence="6 10" id="KW-0812">Transmembrane</keyword>
<dbReference type="Pfam" id="PF00230">
    <property type="entry name" value="MIP"/>
    <property type="match status" value="1"/>
</dbReference>
<keyword evidence="7" id="KW-0677">Repeat</keyword>
<keyword evidence="4" id="KW-1003">Cell membrane</keyword>
<comment type="similarity">
    <text evidence="2 10">Belongs to the MIP/aquaporin (TC 1.A.8) family.</text>
</comment>
<keyword evidence="3 10" id="KW-0813">Transport</keyword>
<keyword evidence="8 11" id="KW-1133">Transmembrane helix</keyword>
<dbReference type="InterPro" id="IPR034294">
    <property type="entry name" value="Aquaporin_transptr"/>
</dbReference>
<dbReference type="GO" id="GO:0015267">
    <property type="term" value="F:channel activity"/>
    <property type="evidence" value="ECO:0007669"/>
    <property type="project" value="InterPro"/>
</dbReference>
<dbReference type="Proteomes" id="UP000199671">
    <property type="component" value="Unassembled WGS sequence"/>
</dbReference>
<dbReference type="EMBL" id="FNHU01000008">
    <property type="protein sequence ID" value="SDM89288.1"/>
    <property type="molecule type" value="Genomic_DNA"/>
</dbReference>
<dbReference type="CDD" id="cd00333">
    <property type="entry name" value="MIP"/>
    <property type="match status" value="1"/>
</dbReference>
<organism evidence="12 13">
    <name type="scientific">Actinomyces ruminicola</name>
    <dbReference type="NCBI Taxonomy" id="332524"/>
    <lineage>
        <taxon>Bacteria</taxon>
        <taxon>Bacillati</taxon>
        <taxon>Actinomycetota</taxon>
        <taxon>Actinomycetes</taxon>
        <taxon>Actinomycetales</taxon>
        <taxon>Actinomycetaceae</taxon>
        <taxon>Actinomyces</taxon>
    </lineage>
</organism>
<evidence type="ECO:0000256" key="2">
    <source>
        <dbReference type="ARBA" id="ARBA00006175"/>
    </source>
</evidence>
<evidence type="ECO:0000313" key="13">
    <source>
        <dbReference type="Proteomes" id="UP000199671"/>
    </source>
</evidence>
<protein>
    <submittedName>
        <fullName evidence="12">Aquaporin Z</fullName>
    </submittedName>
</protein>
<proteinExistence type="inferred from homology"/>
<name>A0A1G9WXV5_9ACTO</name>
<sequence>MAPLSKRLGAEFLGTFWLVFAGCGSAVLAATAITDSDFPVGIGYLGVALAFGLAVTTMAYAVGAVSGGHFNPAVTLGLAVAGRFSWKDVLPYWCIQVIAGLAGGGVLYAIASGTDTFDVAANGFAANGYGEHSPHGYGLAAGFICELVMTAIFLIVILGATDSRAPKGFAPLAIGATLTLILLVSIPVTNASVNPARSIAVAFEAGNGAPGQLWLFIVAPLLGAAIAGFSYAFLVGKDPEQNA</sequence>
<evidence type="ECO:0000256" key="9">
    <source>
        <dbReference type="ARBA" id="ARBA00023136"/>
    </source>
</evidence>
<dbReference type="InterPro" id="IPR023271">
    <property type="entry name" value="Aquaporin-like"/>
</dbReference>
<dbReference type="Gene3D" id="1.20.1080.10">
    <property type="entry name" value="Glycerol uptake facilitator protein"/>
    <property type="match status" value="1"/>
</dbReference>
<keyword evidence="5" id="KW-0997">Cell inner membrane</keyword>
<dbReference type="PROSITE" id="PS00221">
    <property type="entry name" value="MIP"/>
    <property type="match status" value="1"/>
</dbReference>
<dbReference type="PROSITE" id="PS51257">
    <property type="entry name" value="PROKAR_LIPOPROTEIN"/>
    <property type="match status" value="1"/>
</dbReference>
<evidence type="ECO:0000256" key="11">
    <source>
        <dbReference type="SAM" id="Phobius"/>
    </source>
</evidence>
<dbReference type="PANTHER" id="PTHR45724">
    <property type="entry name" value="AQUAPORIN NIP2-1"/>
    <property type="match status" value="1"/>
</dbReference>
<evidence type="ECO:0000256" key="7">
    <source>
        <dbReference type="ARBA" id="ARBA00022737"/>
    </source>
</evidence>
<dbReference type="SUPFAM" id="SSF81338">
    <property type="entry name" value="Aquaporin-like"/>
    <property type="match status" value="1"/>
</dbReference>
<feature type="transmembrane region" description="Helical" evidence="11">
    <location>
        <begin position="172"/>
        <end position="193"/>
    </location>
</feature>
<dbReference type="OrthoDB" id="9807293at2"/>
<reference evidence="12 13" key="1">
    <citation type="submission" date="2016-10" db="EMBL/GenBank/DDBJ databases">
        <authorList>
            <person name="de Groot N.N."/>
        </authorList>
    </citation>
    <scope>NUCLEOTIDE SEQUENCE [LARGE SCALE GENOMIC DNA]</scope>
    <source>
        <strain evidence="12 13">KPR-7B</strain>
    </source>
</reference>
<gene>
    <name evidence="12" type="ORF">SAMN04487766_10890</name>
</gene>
<evidence type="ECO:0000256" key="4">
    <source>
        <dbReference type="ARBA" id="ARBA00022475"/>
    </source>
</evidence>
<evidence type="ECO:0000313" key="12">
    <source>
        <dbReference type="EMBL" id="SDM89288.1"/>
    </source>
</evidence>
<feature type="transmembrane region" description="Helical" evidence="11">
    <location>
        <begin position="137"/>
        <end position="160"/>
    </location>
</feature>